<evidence type="ECO:0000313" key="2">
    <source>
        <dbReference type="EMBL" id="CAL4907720.1"/>
    </source>
</evidence>
<proteinExistence type="predicted"/>
<feature type="compositionally biased region" description="Acidic residues" evidence="1">
    <location>
        <begin position="130"/>
        <end position="152"/>
    </location>
</feature>
<name>A0ABC8WEM8_9POAL</name>
<gene>
    <name evidence="2" type="ORF">URODEC1_LOCUS12657</name>
</gene>
<dbReference type="AlphaFoldDB" id="A0ABC8WEM8"/>
<dbReference type="Proteomes" id="UP001497457">
    <property type="component" value="Chromosome 12b"/>
</dbReference>
<sequence>MFKVGHEQEEISLRASFDAGDKRAHYVFMPITKEDDWLFYKELVKGSQGRCGEIFVDVCGRGVDIATLGEDGDDDPIEHVTREDIPACNDDDDEEDDELSDDDVEVEDEEASGDEGDLDTCRVVNNFADDTFENEEVDDDDMSESSEEDPCDNDVGGCEQENDVRDVPLPQPTHVVEEPRFVEPISERQPPPVVQERVEEMVREHMSTLSGFRLAPLTPAELRQLEAVHVQVPEVPIFHSIPSKAYCDSGLRLG</sequence>
<feature type="compositionally biased region" description="Acidic residues" evidence="1">
    <location>
        <begin position="89"/>
        <end position="118"/>
    </location>
</feature>
<accession>A0ABC8WEM8</accession>
<reference evidence="2 3" key="2">
    <citation type="submission" date="2024-10" db="EMBL/GenBank/DDBJ databases">
        <authorList>
            <person name="Ryan C."/>
        </authorList>
    </citation>
    <scope>NUCLEOTIDE SEQUENCE [LARGE SCALE GENOMIC DNA]</scope>
</reference>
<evidence type="ECO:0000313" key="3">
    <source>
        <dbReference type="Proteomes" id="UP001497457"/>
    </source>
</evidence>
<dbReference type="EMBL" id="OZ075122">
    <property type="protein sequence ID" value="CAL4907720.1"/>
    <property type="molecule type" value="Genomic_DNA"/>
</dbReference>
<protein>
    <submittedName>
        <fullName evidence="2">Uncharacterized protein</fullName>
    </submittedName>
</protein>
<evidence type="ECO:0000256" key="1">
    <source>
        <dbReference type="SAM" id="MobiDB-lite"/>
    </source>
</evidence>
<reference evidence="3" key="1">
    <citation type="submission" date="2024-06" db="EMBL/GenBank/DDBJ databases">
        <authorList>
            <person name="Ryan C."/>
        </authorList>
    </citation>
    <scope>NUCLEOTIDE SEQUENCE [LARGE SCALE GENOMIC DNA]</scope>
</reference>
<feature type="region of interest" description="Disordered" evidence="1">
    <location>
        <begin position="68"/>
        <end position="192"/>
    </location>
</feature>
<organism evidence="2 3">
    <name type="scientific">Urochloa decumbens</name>
    <dbReference type="NCBI Taxonomy" id="240449"/>
    <lineage>
        <taxon>Eukaryota</taxon>
        <taxon>Viridiplantae</taxon>
        <taxon>Streptophyta</taxon>
        <taxon>Embryophyta</taxon>
        <taxon>Tracheophyta</taxon>
        <taxon>Spermatophyta</taxon>
        <taxon>Magnoliopsida</taxon>
        <taxon>Liliopsida</taxon>
        <taxon>Poales</taxon>
        <taxon>Poaceae</taxon>
        <taxon>PACMAD clade</taxon>
        <taxon>Panicoideae</taxon>
        <taxon>Panicodae</taxon>
        <taxon>Paniceae</taxon>
        <taxon>Melinidinae</taxon>
        <taxon>Urochloa</taxon>
    </lineage>
</organism>
<keyword evidence="3" id="KW-1185">Reference proteome</keyword>